<evidence type="ECO:0000256" key="1">
    <source>
        <dbReference type="SAM" id="MobiDB-lite"/>
    </source>
</evidence>
<evidence type="ECO:0000313" key="3">
    <source>
        <dbReference type="Proteomes" id="UP000231019"/>
    </source>
</evidence>
<reference evidence="2 3" key="1">
    <citation type="submission" date="2017-09" db="EMBL/GenBank/DDBJ databases">
        <title>Depth-based differentiation of microbial function through sediment-hosted aquifers and enrichment of novel symbionts in the deep terrestrial subsurface.</title>
        <authorList>
            <person name="Probst A.J."/>
            <person name="Ladd B."/>
            <person name="Jarett J.K."/>
            <person name="Geller-Mcgrath D.E."/>
            <person name="Sieber C.M."/>
            <person name="Emerson J.B."/>
            <person name="Anantharaman K."/>
            <person name="Thomas B.C."/>
            <person name="Malmstrom R."/>
            <person name="Stieglmeier M."/>
            <person name="Klingl A."/>
            <person name="Woyke T."/>
            <person name="Ryan C.M."/>
            <person name="Banfield J.F."/>
        </authorList>
    </citation>
    <scope>NUCLEOTIDE SEQUENCE [LARGE SCALE GENOMIC DNA]</scope>
    <source>
        <strain evidence="2">CG17_big_fil_post_rev_8_21_14_2_50_48_46</strain>
    </source>
</reference>
<name>A0A2M7G0N4_9BACT</name>
<protein>
    <recommendedName>
        <fullName evidence="4">EF-hand domain-containing protein</fullName>
    </recommendedName>
</protein>
<dbReference type="Proteomes" id="UP000231019">
    <property type="component" value="Unassembled WGS sequence"/>
</dbReference>
<comment type="caution">
    <text evidence="2">The sequence shown here is derived from an EMBL/GenBank/DDBJ whole genome shotgun (WGS) entry which is preliminary data.</text>
</comment>
<dbReference type="AlphaFoldDB" id="A0A2M7G0N4"/>
<sequence length="218" mass="24164">MGNLKLSSQDYMAVTRAMDSNRNNRIDRNEATISYNAHRNIGNSNGVAGTRELANSLAEGDVYLNNINPETADKIAAYFSKRNENFDRPVSQWVSDAWISKDDLELPYDVKDRIDRNGDNRISTREFANALSSGSLTIGESRQVGQNPFHEPSHHDAYDHNPFHEPAPYHNDPFRDPVRHEPYHNSYPSDAADAAAGAVVGGLLLIGLGAALLSQDKE</sequence>
<feature type="compositionally biased region" description="Basic and acidic residues" evidence="1">
    <location>
        <begin position="151"/>
        <end position="163"/>
    </location>
</feature>
<dbReference type="SUPFAM" id="SSF47473">
    <property type="entry name" value="EF-hand"/>
    <property type="match status" value="1"/>
</dbReference>
<gene>
    <name evidence="2" type="ORF">COW36_17815</name>
</gene>
<organism evidence="2 3">
    <name type="scientific">bacterium (Candidatus Blackallbacteria) CG17_big_fil_post_rev_8_21_14_2_50_48_46</name>
    <dbReference type="NCBI Taxonomy" id="2014261"/>
    <lineage>
        <taxon>Bacteria</taxon>
        <taxon>Candidatus Blackallbacteria</taxon>
    </lineage>
</organism>
<dbReference type="InterPro" id="IPR018247">
    <property type="entry name" value="EF_Hand_1_Ca_BS"/>
</dbReference>
<feature type="compositionally biased region" description="Basic and acidic residues" evidence="1">
    <location>
        <begin position="172"/>
        <end position="183"/>
    </location>
</feature>
<accession>A0A2M7G0N4</accession>
<proteinExistence type="predicted"/>
<dbReference type="InterPro" id="IPR011992">
    <property type="entry name" value="EF-hand-dom_pair"/>
</dbReference>
<evidence type="ECO:0000313" key="2">
    <source>
        <dbReference type="EMBL" id="PIW15274.1"/>
    </source>
</evidence>
<dbReference type="EMBL" id="PFFQ01000053">
    <property type="protein sequence ID" value="PIW15274.1"/>
    <property type="molecule type" value="Genomic_DNA"/>
</dbReference>
<dbReference type="PROSITE" id="PS00018">
    <property type="entry name" value="EF_HAND_1"/>
    <property type="match status" value="1"/>
</dbReference>
<evidence type="ECO:0008006" key="4">
    <source>
        <dbReference type="Google" id="ProtNLM"/>
    </source>
</evidence>
<dbReference type="Gene3D" id="1.10.238.10">
    <property type="entry name" value="EF-hand"/>
    <property type="match status" value="1"/>
</dbReference>
<feature type="region of interest" description="Disordered" evidence="1">
    <location>
        <begin position="144"/>
        <end position="186"/>
    </location>
</feature>